<sequence>MNPLVPDFILYQDTRGRTEGNFAAAALFIDIPGFTNLTEKLFPHGREGAEILAGTLRFYFDPLIGAVHELGGIIVGFAGDAFTAVFPHSTGRNVAEHALAAALKMRQFFLNRAVRATRFGTFPFSYKVGLSWGAVEWGIVRTSPERAYSYFRGPAIDKCALIEHHAEKGDILMDLAFQQRIAGRAVTPVAEGVLKLADTSDMPLPPVPRVRPHGEGAHFVPPGIRDMPPQGEFRHVTSVFVSFDQIPSFEDLIKLVDVEASRYGGTFTGVDSGDKGINCLIHFGAPITHENDTERALDFALGLRKNAPKGMQIRAGITHGLRYAGFNGGTERQEFACLGPATNLAARLMMSAPWKELWCDGEVSGRAQGTHHFKPAGDHRFKGFEQPISVYTLDRKRVAVQREFLARGLVGREQELGVLTTHLAPIFAGQNAGIVYVDGEPGLGKSFLVDTYRRKLEDNKKERPILWIDARCDQTLRSSLNPFEYALKEYFVQTSATGREEKHVNFDDALDRLIDRLPDSEALLKRELEKARSVFAAMIGIRWDGSVYERMDPKLRFAGTLAALSLWLRAESLLQPVIFHLEDAHWADGDSLEAVSHVAQAVKDCPVAILCTCRNNDDGSPFRIELDENVPQHAVTLGPLSRDKLRELAEGLMGGPVSEVLAMFLSENANGNPFFAQEIMTYWLEANQLAGKKKEKEDTGVSTPSIFLLPNDVNSLLIARLDRLEPKVKRVVQAAATLGREFDLRILSRMMDDDPLLPELVRVGEEQCIWSPILAHGGYAQASGATPPNPPSKGRYRFSNVLLRNAAYEMQSRARLQELHRRAAEAIEVAHEDDLTGQLTALGRHWQRAGQPKRARWYFLAGARKAAERYAHGEAKRLYRAYFKLTTEPTLESVVVRYEFGRDVLELQGRHEEAMQEHVRVLDEAQKLGDRASEALGLLGLGRVNWATGRIESARAFYEQALTTAREAQSLWNEGLALKSLAVLHKEQGRFELARTFFEQALDIARKVGNRRDEGKILSDLASLHHQQGHVNEAVALQEQAQAIARELG</sequence>
<evidence type="ECO:0000313" key="5">
    <source>
        <dbReference type="Proteomes" id="UP000309215"/>
    </source>
</evidence>
<keyword evidence="1" id="KW-0547">Nucleotide-binding</keyword>
<proteinExistence type="predicted"/>
<dbReference type="RefSeq" id="WP_136932347.1">
    <property type="nucleotide sequence ID" value="NZ_SSMQ01000035.1"/>
</dbReference>
<dbReference type="SUPFAM" id="SSF48452">
    <property type="entry name" value="TPR-like"/>
    <property type="match status" value="1"/>
</dbReference>
<dbReference type="PANTHER" id="PTHR16305:SF28">
    <property type="entry name" value="GUANYLATE CYCLASE DOMAIN-CONTAINING PROTEIN"/>
    <property type="match status" value="1"/>
</dbReference>
<dbReference type="InterPro" id="IPR027417">
    <property type="entry name" value="P-loop_NTPase"/>
</dbReference>
<dbReference type="SUPFAM" id="SSF55073">
    <property type="entry name" value="Nucleotide cyclase"/>
    <property type="match status" value="2"/>
</dbReference>
<dbReference type="PANTHER" id="PTHR16305">
    <property type="entry name" value="TESTICULAR SOLUBLE ADENYLYL CYCLASE"/>
    <property type="match status" value="1"/>
</dbReference>
<dbReference type="EMBL" id="SSMQ01000035">
    <property type="protein sequence ID" value="TKD02224.1"/>
    <property type="molecule type" value="Genomic_DNA"/>
</dbReference>
<dbReference type="GO" id="GO:0004016">
    <property type="term" value="F:adenylate cyclase activity"/>
    <property type="evidence" value="ECO:0007669"/>
    <property type="project" value="UniProtKB-ARBA"/>
</dbReference>
<dbReference type="Proteomes" id="UP000309215">
    <property type="component" value="Unassembled WGS sequence"/>
</dbReference>
<keyword evidence="2" id="KW-0067">ATP-binding</keyword>
<dbReference type="Pfam" id="PF13424">
    <property type="entry name" value="TPR_12"/>
    <property type="match status" value="2"/>
</dbReference>
<comment type="caution">
    <text evidence="4">The sequence shown here is derived from an EMBL/GenBank/DDBJ whole genome shotgun (WGS) entry which is preliminary data.</text>
</comment>
<dbReference type="InterPro" id="IPR001054">
    <property type="entry name" value="A/G_cyclase"/>
</dbReference>
<dbReference type="PROSITE" id="PS50125">
    <property type="entry name" value="GUANYLATE_CYCLASE_2"/>
    <property type="match status" value="2"/>
</dbReference>
<reference evidence="4 5" key="1">
    <citation type="submission" date="2019-04" db="EMBL/GenBank/DDBJ databases">
        <authorList>
            <person name="Li Y."/>
            <person name="Wang J."/>
        </authorList>
    </citation>
    <scope>NUCLEOTIDE SEQUENCE [LARGE SCALE GENOMIC DNA]</scope>
    <source>
        <strain evidence="4 5">DSM 14668</strain>
    </source>
</reference>
<dbReference type="InterPro" id="IPR011990">
    <property type="entry name" value="TPR-like_helical_dom_sf"/>
</dbReference>
<dbReference type="AlphaFoldDB" id="A0A4U1J4V0"/>
<organism evidence="4 5">
    <name type="scientific">Polyangium fumosum</name>
    <dbReference type="NCBI Taxonomy" id="889272"/>
    <lineage>
        <taxon>Bacteria</taxon>
        <taxon>Pseudomonadati</taxon>
        <taxon>Myxococcota</taxon>
        <taxon>Polyangia</taxon>
        <taxon>Polyangiales</taxon>
        <taxon>Polyangiaceae</taxon>
        <taxon>Polyangium</taxon>
    </lineage>
</organism>
<dbReference type="SUPFAM" id="SSF52540">
    <property type="entry name" value="P-loop containing nucleoside triphosphate hydrolases"/>
    <property type="match status" value="1"/>
</dbReference>
<dbReference type="Gene3D" id="3.30.70.1230">
    <property type="entry name" value="Nucleotide cyclase"/>
    <property type="match status" value="2"/>
</dbReference>
<dbReference type="GO" id="GO:0009190">
    <property type="term" value="P:cyclic nucleotide biosynthetic process"/>
    <property type="evidence" value="ECO:0007669"/>
    <property type="project" value="InterPro"/>
</dbReference>
<accession>A0A4U1J4V0</accession>
<evidence type="ECO:0000256" key="2">
    <source>
        <dbReference type="ARBA" id="ARBA00022840"/>
    </source>
</evidence>
<dbReference type="SMART" id="SM00028">
    <property type="entry name" value="TPR"/>
    <property type="match status" value="3"/>
</dbReference>
<dbReference type="CDD" id="cd07302">
    <property type="entry name" value="CHD"/>
    <property type="match status" value="2"/>
</dbReference>
<feature type="domain" description="Guanylate cyclase" evidence="3">
    <location>
        <begin position="310"/>
        <end position="349"/>
    </location>
</feature>
<name>A0A4U1J4V0_9BACT</name>
<feature type="domain" description="Guanylate cyclase" evidence="3">
    <location>
        <begin position="25"/>
        <end position="163"/>
    </location>
</feature>
<gene>
    <name evidence="4" type="ORF">E8A74_29050</name>
</gene>
<evidence type="ECO:0000256" key="1">
    <source>
        <dbReference type="ARBA" id="ARBA00022741"/>
    </source>
</evidence>
<dbReference type="Gene3D" id="1.25.40.10">
    <property type="entry name" value="Tetratricopeptide repeat domain"/>
    <property type="match status" value="1"/>
</dbReference>
<protein>
    <submittedName>
        <fullName evidence="4">Adenylate/guanylate cyclase domain-containing protein</fullName>
    </submittedName>
</protein>
<dbReference type="GO" id="GO:0035556">
    <property type="term" value="P:intracellular signal transduction"/>
    <property type="evidence" value="ECO:0007669"/>
    <property type="project" value="InterPro"/>
</dbReference>
<dbReference type="InterPro" id="IPR019734">
    <property type="entry name" value="TPR_rpt"/>
</dbReference>
<dbReference type="InterPro" id="IPR041664">
    <property type="entry name" value="AAA_16"/>
</dbReference>
<evidence type="ECO:0000313" key="4">
    <source>
        <dbReference type="EMBL" id="TKD02224.1"/>
    </source>
</evidence>
<dbReference type="GO" id="GO:0005737">
    <property type="term" value="C:cytoplasm"/>
    <property type="evidence" value="ECO:0007669"/>
    <property type="project" value="TreeGrafter"/>
</dbReference>
<keyword evidence="5" id="KW-1185">Reference proteome</keyword>
<dbReference type="InterPro" id="IPR029787">
    <property type="entry name" value="Nucleotide_cyclase"/>
</dbReference>
<evidence type="ECO:0000259" key="3">
    <source>
        <dbReference type="PROSITE" id="PS50125"/>
    </source>
</evidence>
<dbReference type="Gene3D" id="3.40.50.300">
    <property type="entry name" value="P-loop containing nucleotide triphosphate hydrolases"/>
    <property type="match status" value="1"/>
</dbReference>
<dbReference type="OrthoDB" id="341967at2"/>
<dbReference type="Pfam" id="PF13191">
    <property type="entry name" value="AAA_16"/>
    <property type="match status" value="1"/>
</dbReference>
<dbReference type="GO" id="GO:0005524">
    <property type="term" value="F:ATP binding"/>
    <property type="evidence" value="ECO:0007669"/>
    <property type="project" value="UniProtKB-KW"/>
</dbReference>